<proteinExistence type="predicted"/>
<sequence>MDLRDTIDLNLINKDLINKEKIKIKIICNRINLEK</sequence>
<protein>
    <submittedName>
        <fullName evidence="1">Uncharacterized protein</fullName>
    </submittedName>
</protein>
<gene>
    <name evidence="1" type="ORF">MPEBLZ_02552</name>
</gene>
<dbReference type="AlphaFoldDB" id="A0A0P8DYI9"/>
<name>A0A0P8DYI9_9EURY</name>
<evidence type="ECO:0000313" key="1">
    <source>
        <dbReference type="EMBL" id="KPQ42870.1"/>
    </source>
</evidence>
<organism evidence="1 2">
    <name type="scientific">Candidatus Methanoperedens nitratireducens</name>
    <dbReference type="NCBI Taxonomy" id="1392998"/>
    <lineage>
        <taxon>Archaea</taxon>
        <taxon>Methanobacteriati</taxon>
        <taxon>Methanobacteriota</taxon>
        <taxon>Stenosarchaea group</taxon>
        <taxon>Methanomicrobia</taxon>
        <taxon>Methanosarcinales</taxon>
        <taxon>ANME-2 cluster</taxon>
        <taxon>Candidatus Methanoperedentaceae</taxon>
        <taxon>Candidatus Methanoperedens</taxon>
    </lineage>
</organism>
<evidence type="ECO:0000313" key="2">
    <source>
        <dbReference type="Proteomes" id="UP000050360"/>
    </source>
</evidence>
<dbReference type="EMBL" id="LKCM01000199">
    <property type="protein sequence ID" value="KPQ42870.1"/>
    <property type="molecule type" value="Genomic_DNA"/>
</dbReference>
<reference evidence="1 2" key="1">
    <citation type="submission" date="2015-09" db="EMBL/GenBank/DDBJ databases">
        <title>A metagenomics-based metabolic model of nitrate-dependent anaerobic oxidation of methane by Methanoperedens-like archaea.</title>
        <authorList>
            <person name="Arshad A."/>
            <person name="Speth D.R."/>
            <person name="De Graaf R.M."/>
            <person name="Op Den Camp H.J."/>
            <person name="Jetten M.S."/>
            <person name="Welte C.U."/>
        </authorList>
    </citation>
    <scope>NUCLEOTIDE SEQUENCE [LARGE SCALE GENOMIC DNA]</scope>
</reference>
<dbReference type="Proteomes" id="UP000050360">
    <property type="component" value="Unassembled WGS sequence"/>
</dbReference>
<accession>A0A0P8DYI9</accession>
<comment type="caution">
    <text evidence="1">The sequence shown here is derived from an EMBL/GenBank/DDBJ whole genome shotgun (WGS) entry which is preliminary data.</text>
</comment>